<keyword evidence="5" id="KW-1185">Reference proteome</keyword>
<dbReference type="InterPro" id="IPR016187">
    <property type="entry name" value="CTDL_fold"/>
</dbReference>
<evidence type="ECO:0000256" key="1">
    <source>
        <dbReference type="SAM" id="MobiDB-lite"/>
    </source>
</evidence>
<dbReference type="AlphaFoldDB" id="A0A5C6E261"/>
<comment type="caution">
    <text evidence="4">The sequence shown here is derived from an EMBL/GenBank/DDBJ whole genome shotgun (WGS) entry which is preliminary data.</text>
</comment>
<feature type="domain" description="Sulfatase-modifying factor enzyme-like" evidence="3">
    <location>
        <begin position="66"/>
        <end position="310"/>
    </location>
</feature>
<dbReference type="InterPro" id="IPR042095">
    <property type="entry name" value="SUMF_sf"/>
</dbReference>
<feature type="signal peptide" evidence="2">
    <location>
        <begin position="1"/>
        <end position="29"/>
    </location>
</feature>
<dbReference type="InterPro" id="IPR005532">
    <property type="entry name" value="SUMF_dom"/>
</dbReference>
<dbReference type="EC" id="2.7.11.1" evidence="4"/>
<dbReference type="EMBL" id="SJPV01000001">
    <property type="protein sequence ID" value="TWU41761.1"/>
    <property type="molecule type" value="Genomic_DNA"/>
</dbReference>
<organism evidence="4 5">
    <name type="scientific">Novipirellula artificiosorum</name>
    <dbReference type="NCBI Taxonomy" id="2528016"/>
    <lineage>
        <taxon>Bacteria</taxon>
        <taxon>Pseudomonadati</taxon>
        <taxon>Planctomycetota</taxon>
        <taxon>Planctomycetia</taxon>
        <taxon>Pirellulales</taxon>
        <taxon>Pirellulaceae</taxon>
        <taxon>Novipirellula</taxon>
    </lineage>
</organism>
<keyword evidence="4" id="KW-0808">Transferase</keyword>
<evidence type="ECO:0000259" key="3">
    <source>
        <dbReference type="Pfam" id="PF03781"/>
    </source>
</evidence>
<feature type="compositionally biased region" description="Basic and acidic residues" evidence="1">
    <location>
        <begin position="340"/>
        <end position="349"/>
    </location>
</feature>
<gene>
    <name evidence="4" type="primary">pkn1_1</name>
    <name evidence="4" type="ORF">Poly41_00530</name>
</gene>
<dbReference type="RefSeq" id="WP_231615295.1">
    <property type="nucleotide sequence ID" value="NZ_SJPV01000001.1"/>
</dbReference>
<dbReference type="GO" id="GO:0004674">
    <property type="term" value="F:protein serine/threonine kinase activity"/>
    <property type="evidence" value="ECO:0007669"/>
    <property type="project" value="UniProtKB-EC"/>
</dbReference>
<feature type="region of interest" description="Disordered" evidence="1">
    <location>
        <begin position="338"/>
        <end position="358"/>
    </location>
</feature>
<evidence type="ECO:0000313" key="4">
    <source>
        <dbReference type="EMBL" id="TWU41761.1"/>
    </source>
</evidence>
<dbReference type="SUPFAM" id="SSF56436">
    <property type="entry name" value="C-type lectin-like"/>
    <property type="match status" value="1"/>
</dbReference>
<dbReference type="InterPro" id="IPR051043">
    <property type="entry name" value="Sulfatase_Mod_Factor_Kinase"/>
</dbReference>
<feature type="chain" id="PRO_5022809302" evidence="2">
    <location>
        <begin position="30"/>
        <end position="358"/>
    </location>
</feature>
<sequence precursor="true">MHLAPPPARSVFTCILVCFASLSGWISTAISTAEDAVLPLPEAVATSEAEMKPYLEPIEHTEQEIAMVPIPGGTFRMGSPDTEADRNEDEGPQREVTIDPFWMGKCEITWDQYDTWGLQMDQLRRRMMSLAATPRDALVDGVSKPTEPYTDMSFGMGKEQFPAICMTQHAARTYCKWLSVKTGRYYRLPTEAEWEYAARAGTQTAYSFGDDPADLDDYAWYFDNSDDTYHEVGQKQPNPWGLHDMHGNVAEWVLDQYVEDFYSQSEKAKNPLAIPNTLFPRVVRGGGWDDDPEMLRCAVREGSSEAWKEQDPQLPQSIWYLTDALGVGFRVVRPLVEPSDQEKAEKWGKTEPLQIDQE</sequence>
<dbReference type="PANTHER" id="PTHR23150">
    <property type="entry name" value="SULFATASE MODIFYING FACTOR 1, 2"/>
    <property type="match status" value="1"/>
</dbReference>
<accession>A0A5C6E261</accession>
<name>A0A5C6E261_9BACT</name>
<proteinExistence type="predicted"/>
<dbReference type="Gene3D" id="3.90.1580.10">
    <property type="entry name" value="paralog of FGE (formylglycine-generating enzyme)"/>
    <property type="match status" value="1"/>
</dbReference>
<dbReference type="Pfam" id="PF03781">
    <property type="entry name" value="FGE-sulfatase"/>
    <property type="match status" value="1"/>
</dbReference>
<evidence type="ECO:0000256" key="2">
    <source>
        <dbReference type="SAM" id="SignalP"/>
    </source>
</evidence>
<protein>
    <submittedName>
        <fullName evidence="4">Serine/threonine-protein kinase pkn1</fullName>
        <ecNumber evidence="4">2.7.11.1</ecNumber>
    </submittedName>
</protein>
<keyword evidence="4" id="KW-0418">Kinase</keyword>
<dbReference type="GO" id="GO:0120147">
    <property type="term" value="F:formylglycine-generating oxidase activity"/>
    <property type="evidence" value="ECO:0007669"/>
    <property type="project" value="TreeGrafter"/>
</dbReference>
<dbReference type="PANTHER" id="PTHR23150:SF19">
    <property type="entry name" value="FORMYLGLYCINE-GENERATING ENZYME"/>
    <property type="match status" value="1"/>
</dbReference>
<keyword evidence="2" id="KW-0732">Signal</keyword>
<reference evidence="4 5" key="1">
    <citation type="submission" date="2019-02" db="EMBL/GenBank/DDBJ databases">
        <title>Deep-cultivation of Planctomycetes and their phenomic and genomic characterization uncovers novel biology.</title>
        <authorList>
            <person name="Wiegand S."/>
            <person name="Jogler M."/>
            <person name="Boedeker C."/>
            <person name="Pinto D."/>
            <person name="Vollmers J."/>
            <person name="Rivas-Marin E."/>
            <person name="Kohn T."/>
            <person name="Peeters S.H."/>
            <person name="Heuer A."/>
            <person name="Rast P."/>
            <person name="Oberbeckmann S."/>
            <person name="Bunk B."/>
            <person name="Jeske O."/>
            <person name="Meyerdierks A."/>
            <person name="Storesund J.E."/>
            <person name="Kallscheuer N."/>
            <person name="Luecker S."/>
            <person name="Lage O.M."/>
            <person name="Pohl T."/>
            <person name="Merkel B.J."/>
            <person name="Hornburger P."/>
            <person name="Mueller R.-W."/>
            <person name="Bruemmer F."/>
            <person name="Labrenz M."/>
            <person name="Spormann A.M."/>
            <person name="Op Den Camp H."/>
            <person name="Overmann J."/>
            <person name="Amann R."/>
            <person name="Jetten M.S.M."/>
            <person name="Mascher T."/>
            <person name="Medema M.H."/>
            <person name="Devos D.P."/>
            <person name="Kaster A.-K."/>
            <person name="Ovreas L."/>
            <person name="Rohde M."/>
            <person name="Galperin M.Y."/>
            <person name="Jogler C."/>
        </authorList>
    </citation>
    <scope>NUCLEOTIDE SEQUENCE [LARGE SCALE GENOMIC DNA]</scope>
    <source>
        <strain evidence="4 5">Poly41</strain>
    </source>
</reference>
<dbReference type="Proteomes" id="UP000319143">
    <property type="component" value="Unassembled WGS sequence"/>
</dbReference>
<evidence type="ECO:0000313" key="5">
    <source>
        <dbReference type="Proteomes" id="UP000319143"/>
    </source>
</evidence>